<keyword evidence="5 7" id="KW-0067">ATP-binding</keyword>
<feature type="active site" description="Glycyl thioester intermediate" evidence="6">
    <location>
        <position position="86"/>
    </location>
</feature>
<dbReference type="PROSITE" id="PS50030">
    <property type="entry name" value="UBA"/>
    <property type="match status" value="1"/>
</dbReference>
<dbReference type="CDD" id="cd23800">
    <property type="entry name" value="UBCc_UBE2K"/>
    <property type="match status" value="1"/>
</dbReference>
<dbReference type="SMART" id="SM00165">
    <property type="entry name" value="UBA"/>
    <property type="match status" value="1"/>
</dbReference>
<dbReference type="Pfam" id="PF00179">
    <property type="entry name" value="UQ_con"/>
    <property type="match status" value="1"/>
</dbReference>
<keyword evidence="2" id="KW-0808">Transferase</keyword>
<dbReference type="GO" id="GO:0061631">
    <property type="term" value="F:ubiquitin conjugating enzyme activity"/>
    <property type="evidence" value="ECO:0007669"/>
    <property type="project" value="UniProtKB-EC"/>
</dbReference>
<dbReference type="AlphaFoldDB" id="A0AAW1PEB4"/>
<evidence type="ECO:0000256" key="4">
    <source>
        <dbReference type="ARBA" id="ARBA00022786"/>
    </source>
</evidence>
<dbReference type="CDD" id="cd14291">
    <property type="entry name" value="UBA1_NUB1_like"/>
    <property type="match status" value="1"/>
</dbReference>
<name>A0AAW1PEB4_9CHLO</name>
<dbReference type="InterPro" id="IPR023313">
    <property type="entry name" value="UBQ-conjugating_AS"/>
</dbReference>
<evidence type="ECO:0000256" key="5">
    <source>
        <dbReference type="ARBA" id="ARBA00022840"/>
    </source>
</evidence>
<evidence type="ECO:0000259" key="9">
    <source>
        <dbReference type="PROSITE" id="PS50127"/>
    </source>
</evidence>
<feature type="domain" description="UBC core" evidence="9">
    <location>
        <begin position="1"/>
        <end position="148"/>
    </location>
</feature>
<dbReference type="PROSITE" id="PS00183">
    <property type="entry name" value="UBC_1"/>
    <property type="match status" value="1"/>
</dbReference>
<dbReference type="Proteomes" id="UP001465755">
    <property type="component" value="Unassembled WGS sequence"/>
</dbReference>
<evidence type="ECO:0000256" key="3">
    <source>
        <dbReference type="ARBA" id="ARBA00022741"/>
    </source>
</evidence>
<accession>A0AAW1PEB4</accession>
<dbReference type="GO" id="GO:0005524">
    <property type="term" value="F:ATP binding"/>
    <property type="evidence" value="ECO:0007669"/>
    <property type="project" value="UniProtKB-UniRule"/>
</dbReference>
<evidence type="ECO:0000313" key="10">
    <source>
        <dbReference type="EMBL" id="KAK9808278.1"/>
    </source>
</evidence>
<evidence type="ECO:0000313" key="11">
    <source>
        <dbReference type="Proteomes" id="UP001465755"/>
    </source>
</evidence>
<proteinExistence type="inferred from homology"/>
<protein>
    <recommendedName>
        <fullName evidence="1">E2 ubiquitin-conjugating enzyme</fullName>
        <ecNumber evidence="1">2.3.2.23</ecNumber>
    </recommendedName>
</protein>
<dbReference type="EC" id="2.3.2.23" evidence="1"/>
<dbReference type="Gene3D" id="3.10.110.10">
    <property type="entry name" value="Ubiquitin Conjugating Enzyme"/>
    <property type="match status" value="1"/>
</dbReference>
<dbReference type="SUPFAM" id="SSF46934">
    <property type="entry name" value="UBA-like"/>
    <property type="match status" value="1"/>
</dbReference>
<dbReference type="FunFam" id="3.10.110.10:FF:000037">
    <property type="entry name" value="ubiquitin-conjugating enzyme E2 27"/>
    <property type="match status" value="1"/>
</dbReference>
<dbReference type="PROSITE" id="PS50127">
    <property type="entry name" value="UBC_2"/>
    <property type="match status" value="1"/>
</dbReference>
<keyword evidence="3 7" id="KW-0547">Nucleotide-binding</keyword>
<evidence type="ECO:0000256" key="7">
    <source>
        <dbReference type="RuleBase" id="RU362109"/>
    </source>
</evidence>
<dbReference type="Gene3D" id="1.10.8.10">
    <property type="entry name" value="DNA helicase RuvA subunit, C-terminal domain"/>
    <property type="match status" value="1"/>
</dbReference>
<comment type="caution">
    <text evidence="10">The sequence shown here is derived from an EMBL/GenBank/DDBJ whole genome shotgun (WGS) entry which is preliminary data.</text>
</comment>
<dbReference type="InterPro" id="IPR016135">
    <property type="entry name" value="UBQ-conjugating_enzyme/RWD"/>
</dbReference>
<evidence type="ECO:0000259" key="8">
    <source>
        <dbReference type="PROSITE" id="PS50030"/>
    </source>
</evidence>
<reference evidence="10 11" key="1">
    <citation type="journal article" date="2024" name="Nat. Commun.">
        <title>Phylogenomics reveals the evolutionary origins of lichenization in chlorophyte algae.</title>
        <authorList>
            <person name="Puginier C."/>
            <person name="Libourel C."/>
            <person name="Otte J."/>
            <person name="Skaloud P."/>
            <person name="Haon M."/>
            <person name="Grisel S."/>
            <person name="Petersen M."/>
            <person name="Berrin J.G."/>
            <person name="Delaux P.M."/>
            <person name="Dal Grande F."/>
            <person name="Keller J."/>
        </authorList>
    </citation>
    <scope>NUCLEOTIDE SEQUENCE [LARGE SCALE GENOMIC DNA]</scope>
    <source>
        <strain evidence="10 11">SAG 2036</strain>
    </source>
</reference>
<comment type="similarity">
    <text evidence="7">Belongs to the ubiquitin-conjugating enzyme family.</text>
</comment>
<gene>
    <name evidence="10" type="ORF">WJX73_006718</name>
</gene>
<dbReference type="InterPro" id="IPR000608">
    <property type="entry name" value="UBC"/>
</dbReference>
<dbReference type="EMBL" id="JALJOQ010000025">
    <property type="protein sequence ID" value="KAK9808278.1"/>
    <property type="molecule type" value="Genomic_DNA"/>
</dbReference>
<feature type="domain" description="UBA" evidence="8">
    <location>
        <begin position="153"/>
        <end position="193"/>
    </location>
</feature>
<keyword evidence="11" id="KW-1185">Reference proteome</keyword>
<dbReference type="SMART" id="SM00212">
    <property type="entry name" value="UBCc"/>
    <property type="match status" value="1"/>
</dbReference>
<dbReference type="SUPFAM" id="SSF54495">
    <property type="entry name" value="UBC-like"/>
    <property type="match status" value="1"/>
</dbReference>
<evidence type="ECO:0000256" key="6">
    <source>
        <dbReference type="PROSITE-ProRule" id="PRU10133"/>
    </source>
</evidence>
<dbReference type="InterPro" id="IPR015940">
    <property type="entry name" value="UBA"/>
</dbReference>
<dbReference type="PANTHER" id="PTHR24068">
    <property type="entry name" value="UBIQUITIN-CONJUGATING ENZYME E2"/>
    <property type="match status" value="1"/>
</dbReference>
<evidence type="ECO:0000256" key="1">
    <source>
        <dbReference type="ARBA" id="ARBA00012486"/>
    </source>
</evidence>
<dbReference type="Pfam" id="PF00627">
    <property type="entry name" value="UBA"/>
    <property type="match status" value="1"/>
</dbReference>
<sequence>MDLGRIQKELKEIERDTASGVSVDVMGNSLQRLRGFVKGPRDTPYEGGMFVIDIILEDQYPFVPPKMRFITKVWHPNISSANGAICLDVLKDQWSPALTLKTALLSLQSLLALPQPDDPQDAVVAKQYLSEHTKYAQQAKSWTENFANPALASTQEQKVGQLVDMGFDEANSRAALRAAGGDVQAAMERLLSE</sequence>
<organism evidence="10 11">
    <name type="scientific">Symbiochloris irregularis</name>
    <dbReference type="NCBI Taxonomy" id="706552"/>
    <lineage>
        <taxon>Eukaryota</taxon>
        <taxon>Viridiplantae</taxon>
        <taxon>Chlorophyta</taxon>
        <taxon>core chlorophytes</taxon>
        <taxon>Trebouxiophyceae</taxon>
        <taxon>Trebouxiales</taxon>
        <taxon>Trebouxiaceae</taxon>
        <taxon>Symbiochloris</taxon>
    </lineage>
</organism>
<keyword evidence="4 7" id="KW-0833">Ubl conjugation pathway</keyword>
<evidence type="ECO:0000256" key="2">
    <source>
        <dbReference type="ARBA" id="ARBA00022679"/>
    </source>
</evidence>
<dbReference type="InterPro" id="IPR009060">
    <property type="entry name" value="UBA-like_sf"/>
</dbReference>